<gene>
    <name evidence="2" type="ORF">E4U01_01605</name>
</gene>
<sequence>MKRYLYSASLGITIGLSISLVMSASFGRGTYLPLNPSSTMGHYYLSHFNLVEIMGISVLIWAAIGLLFQVAEQIFDQDWSLAKMTFVHFLITAIGFTSLAILAGWFPLNLFWLIFFEVLFVIIYLLIFLINYQSMKKQITTINQELGRE</sequence>
<reference evidence="2 3" key="1">
    <citation type="submission" date="2019-03" db="EMBL/GenBank/DDBJ databases">
        <title>Diversity of the mouse oral microbiome.</title>
        <authorList>
            <person name="Joseph S."/>
            <person name="Aduse-Opoku J."/>
            <person name="Curtis M."/>
            <person name="Wade W."/>
            <person name="Hashim A."/>
        </authorList>
    </citation>
    <scope>NUCLEOTIDE SEQUENCE [LARGE SCALE GENOMIC DNA]</scope>
    <source>
        <strain evidence="2 3">HT4</strain>
    </source>
</reference>
<evidence type="ECO:0000313" key="2">
    <source>
        <dbReference type="EMBL" id="TFU31666.1"/>
    </source>
</evidence>
<dbReference type="Pfam" id="PF11457">
    <property type="entry name" value="DUF3021"/>
    <property type="match status" value="1"/>
</dbReference>
<comment type="caution">
    <text evidence="2">The sequence shown here is derived from an EMBL/GenBank/DDBJ whole genome shotgun (WGS) entry which is preliminary data.</text>
</comment>
<keyword evidence="1" id="KW-0812">Transmembrane</keyword>
<evidence type="ECO:0000313" key="3">
    <source>
        <dbReference type="Proteomes" id="UP000297747"/>
    </source>
</evidence>
<dbReference type="InterPro" id="IPR021560">
    <property type="entry name" value="DUF3021"/>
</dbReference>
<dbReference type="Proteomes" id="UP000297747">
    <property type="component" value="Unassembled WGS sequence"/>
</dbReference>
<proteinExistence type="predicted"/>
<dbReference type="RefSeq" id="WP_135052215.1">
    <property type="nucleotide sequence ID" value="NZ_CAKOCW010000006.1"/>
</dbReference>
<feature type="transmembrane region" description="Helical" evidence="1">
    <location>
        <begin position="110"/>
        <end position="130"/>
    </location>
</feature>
<dbReference type="EMBL" id="SPQA01000003">
    <property type="protein sequence ID" value="TFU31666.1"/>
    <property type="molecule type" value="Genomic_DNA"/>
</dbReference>
<feature type="transmembrane region" description="Helical" evidence="1">
    <location>
        <begin position="47"/>
        <end position="68"/>
    </location>
</feature>
<keyword evidence="1" id="KW-0472">Membrane</keyword>
<organism evidence="2 3">
    <name type="scientific">Streptococcus acidominimus</name>
    <dbReference type="NCBI Taxonomy" id="1326"/>
    <lineage>
        <taxon>Bacteria</taxon>
        <taxon>Bacillati</taxon>
        <taxon>Bacillota</taxon>
        <taxon>Bacilli</taxon>
        <taxon>Lactobacillales</taxon>
        <taxon>Streptococcaceae</taxon>
        <taxon>Streptococcus</taxon>
    </lineage>
</organism>
<dbReference type="AlphaFoldDB" id="A0A4Y9FRN5"/>
<name>A0A4Y9FRN5_STRAI</name>
<feature type="transmembrane region" description="Helical" evidence="1">
    <location>
        <begin position="80"/>
        <end position="104"/>
    </location>
</feature>
<keyword evidence="1" id="KW-1133">Transmembrane helix</keyword>
<accession>A0A4Y9FRN5</accession>
<protein>
    <submittedName>
        <fullName evidence="2">DUF3021 domain-containing protein</fullName>
    </submittedName>
</protein>
<evidence type="ECO:0000256" key="1">
    <source>
        <dbReference type="SAM" id="Phobius"/>
    </source>
</evidence>